<gene>
    <name evidence="1" type="ORF">DYBT9623_04641</name>
</gene>
<proteinExistence type="predicted"/>
<dbReference type="Proteomes" id="UP000679725">
    <property type="component" value="Unassembled WGS sequence"/>
</dbReference>
<evidence type="ECO:0000313" key="2">
    <source>
        <dbReference type="Proteomes" id="UP000679725"/>
    </source>
</evidence>
<protein>
    <submittedName>
        <fullName evidence="1">Uncharacterized protein</fullName>
    </submittedName>
</protein>
<dbReference type="EMBL" id="CAJRAU010000008">
    <property type="protein sequence ID" value="CAG5073136.1"/>
    <property type="molecule type" value="Genomic_DNA"/>
</dbReference>
<name>A0ABM8UWG3_9BACT</name>
<accession>A0ABM8UWG3</accession>
<comment type="caution">
    <text evidence="1">The sequence shown here is derived from an EMBL/GenBank/DDBJ whole genome shotgun (WGS) entry which is preliminary data.</text>
</comment>
<keyword evidence="2" id="KW-1185">Reference proteome</keyword>
<sequence>MKTHYNFKNTRNSGRLFKPMWEWNNFKIQSLRPVQEFTELPQWHKDLIFARHELLKNTHHSQLLDFDTAMDEIEKNL</sequence>
<dbReference type="RefSeq" id="WP_215235911.1">
    <property type="nucleotide sequence ID" value="NZ_CAJRAU010000008.1"/>
</dbReference>
<evidence type="ECO:0000313" key="1">
    <source>
        <dbReference type="EMBL" id="CAG5073136.1"/>
    </source>
</evidence>
<organism evidence="1 2">
    <name type="scientific">Dyadobacter linearis</name>
    <dbReference type="NCBI Taxonomy" id="2823330"/>
    <lineage>
        <taxon>Bacteria</taxon>
        <taxon>Pseudomonadati</taxon>
        <taxon>Bacteroidota</taxon>
        <taxon>Cytophagia</taxon>
        <taxon>Cytophagales</taxon>
        <taxon>Spirosomataceae</taxon>
        <taxon>Dyadobacter</taxon>
    </lineage>
</organism>
<reference evidence="1 2" key="1">
    <citation type="submission" date="2021-04" db="EMBL/GenBank/DDBJ databases">
        <authorList>
            <person name="Rodrigo-Torres L."/>
            <person name="Arahal R. D."/>
            <person name="Lucena T."/>
        </authorList>
    </citation>
    <scope>NUCLEOTIDE SEQUENCE [LARGE SCALE GENOMIC DNA]</scope>
    <source>
        <strain evidence="1 2">CECT 9623</strain>
    </source>
</reference>